<accession>A0A9P5BXM1</accession>
<dbReference type="Proteomes" id="UP000758155">
    <property type="component" value="Unassembled WGS sequence"/>
</dbReference>
<sequence>MLKVGRAYDKTMKGNETGAVGDAFSKWTIKVSILSFRNQIKRYHSRDDPGLWNPDKTGLETYLRQSLLKLRRSPGLQIHNCSKCYAGGHKTSRHEAFGTNQHNAAQASLYGMRELTDQLAGERIDCVLHREIPRPPDRIHKAMGTLGIVNASTSSFATPDRADPTPSGRSFPFERLPKDICRMVYDYLPEREHRLLLHAEHGLYYEAQTVPVALLRVNKFFHKEVGACLSEHLQTGPIVILCRQDLIGFPSREHIDALNFAGPLIRMVDVRRQYDLRRRQANTPNISLPQPTPFDRWTLKVPMKAFESEIDGLMSDRSLPPLELNINVLCFMTKPSKVKIANAKKIGSRTWAMFNTFVPNRHYPSFITILAQRIELNLLIPTEEMPEWKCLVTKPTEEKTTLFANNPKVKSNAEGDRRGEYVIRLIQEHDNSGAVDEENDDAYDDGEDLDRFPAAISTATW</sequence>
<dbReference type="EMBL" id="SWKV01000069">
    <property type="protein sequence ID" value="KAF3034313.1"/>
    <property type="molecule type" value="Genomic_DNA"/>
</dbReference>
<comment type="caution">
    <text evidence="1">The sequence shown here is derived from an EMBL/GenBank/DDBJ whole genome shotgun (WGS) entry which is preliminary data.</text>
</comment>
<evidence type="ECO:0000313" key="1">
    <source>
        <dbReference type="EMBL" id="KAF3034313.1"/>
    </source>
</evidence>
<gene>
    <name evidence="1" type="ORF">E8E12_003948</name>
</gene>
<keyword evidence="2" id="KW-1185">Reference proteome</keyword>
<dbReference type="OrthoDB" id="5314997at2759"/>
<proteinExistence type="predicted"/>
<name>A0A9P5BXM1_9PLEO</name>
<protein>
    <submittedName>
        <fullName evidence="1">Uncharacterized protein</fullName>
    </submittedName>
</protein>
<organism evidence="1 2">
    <name type="scientific">Didymella heteroderae</name>
    <dbReference type="NCBI Taxonomy" id="1769908"/>
    <lineage>
        <taxon>Eukaryota</taxon>
        <taxon>Fungi</taxon>
        <taxon>Dikarya</taxon>
        <taxon>Ascomycota</taxon>
        <taxon>Pezizomycotina</taxon>
        <taxon>Dothideomycetes</taxon>
        <taxon>Pleosporomycetidae</taxon>
        <taxon>Pleosporales</taxon>
        <taxon>Pleosporineae</taxon>
        <taxon>Didymellaceae</taxon>
        <taxon>Didymella</taxon>
    </lineage>
</organism>
<reference evidence="1" key="1">
    <citation type="submission" date="2019-04" db="EMBL/GenBank/DDBJ databases">
        <title>Sequencing of skin fungus with MAO and IRED activity.</title>
        <authorList>
            <person name="Marsaioli A.J."/>
            <person name="Bonatto J.M.C."/>
            <person name="Reis Junior O."/>
        </authorList>
    </citation>
    <scope>NUCLEOTIDE SEQUENCE</scope>
    <source>
        <strain evidence="1">28M1</strain>
    </source>
</reference>
<dbReference type="AlphaFoldDB" id="A0A9P5BXM1"/>
<evidence type="ECO:0000313" key="2">
    <source>
        <dbReference type="Proteomes" id="UP000758155"/>
    </source>
</evidence>